<evidence type="ECO:0000256" key="1">
    <source>
        <dbReference type="ARBA" id="ARBA00022741"/>
    </source>
</evidence>
<keyword evidence="5" id="KW-1185">Reference proteome</keyword>
<dbReference type="OrthoDB" id="134712at2"/>
<keyword evidence="2" id="KW-0067">ATP-binding</keyword>
<dbReference type="AlphaFoldDB" id="A0A2T0M3W4"/>
<evidence type="ECO:0000259" key="3">
    <source>
        <dbReference type="Pfam" id="PF13191"/>
    </source>
</evidence>
<dbReference type="GO" id="GO:0005524">
    <property type="term" value="F:ATP binding"/>
    <property type="evidence" value="ECO:0007669"/>
    <property type="project" value="UniProtKB-KW"/>
</dbReference>
<dbReference type="RefSeq" id="WP_106176902.1">
    <property type="nucleotide sequence ID" value="NZ_PVNH01000001.1"/>
</dbReference>
<comment type="caution">
    <text evidence="4">The sequence shown here is derived from an EMBL/GenBank/DDBJ whole genome shotgun (WGS) entry which is preliminary data.</text>
</comment>
<organism evidence="4 5">
    <name type="scientific">Prauserella shujinwangii</name>
    <dbReference type="NCBI Taxonomy" id="1453103"/>
    <lineage>
        <taxon>Bacteria</taxon>
        <taxon>Bacillati</taxon>
        <taxon>Actinomycetota</taxon>
        <taxon>Actinomycetes</taxon>
        <taxon>Pseudonocardiales</taxon>
        <taxon>Pseudonocardiaceae</taxon>
        <taxon>Prauserella</taxon>
    </lineage>
</organism>
<dbReference type="SUPFAM" id="SSF52540">
    <property type="entry name" value="P-loop containing nucleoside triphosphate hydrolases"/>
    <property type="match status" value="1"/>
</dbReference>
<dbReference type="EMBL" id="PVNH01000001">
    <property type="protein sequence ID" value="PRX51445.1"/>
    <property type="molecule type" value="Genomic_DNA"/>
</dbReference>
<evidence type="ECO:0000313" key="5">
    <source>
        <dbReference type="Proteomes" id="UP000238362"/>
    </source>
</evidence>
<dbReference type="Pfam" id="PF13191">
    <property type="entry name" value="AAA_16"/>
    <property type="match status" value="1"/>
</dbReference>
<dbReference type="InterPro" id="IPR041664">
    <property type="entry name" value="AAA_16"/>
</dbReference>
<dbReference type="GO" id="GO:0004016">
    <property type="term" value="F:adenylate cyclase activity"/>
    <property type="evidence" value="ECO:0007669"/>
    <property type="project" value="TreeGrafter"/>
</dbReference>
<dbReference type="PANTHER" id="PTHR16305">
    <property type="entry name" value="TESTICULAR SOLUBLE ADENYLYL CYCLASE"/>
    <property type="match status" value="1"/>
</dbReference>
<feature type="domain" description="Orc1-like AAA ATPase" evidence="3">
    <location>
        <begin position="2"/>
        <end position="155"/>
    </location>
</feature>
<protein>
    <submittedName>
        <fullName evidence="4">AAA ATPase-like protein</fullName>
    </submittedName>
</protein>
<evidence type="ECO:0000256" key="2">
    <source>
        <dbReference type="ARBA" id="ARBA00022840"/>
    </source>
</evidence>
<dbReference type="PANTHER" id="PTHR16305:SF28">
    <property type="entry name" value="GUANYLATE CYCLASE DOMAIN-CONTAINING PROTEIN"/>
    <property type="match status" value="1"/>
</dbReference>
<dbReference type="InterPro" id="IPR027417">
    <property type="entry name" value="P-loop_NTPase"/>
</dbReference>
<dbReference type="Proteomes" id="UP000238362">
    <property type="component" value="Unassembled WGS sequence"/>
</dbReference>
<reference evidence="4 5" key="1">
    <citation type="submission" date="2018-03" db="EMBL/GenBank/DDBJ databases">
        <title>Genomic Encyclopedia of Type Strains, Phase III (KMG-III): the genomes of soil and plant-associated and newly described type strains.</title>
        <authorList>
            <person name="Whitman W."/>
        </authorList>
    </citation>
    <scope>NUCLEOTIDE SEQUENCE [LARGE SCALE GENOMIC DNA]</scope>
    <source>
        <strain evidence="4 5">CGMCC 4.7125</strain>
    </source>
</reference>
<accession>A0A2T0M3W4</accession>
<dbReference type="GO" id="GO:0005737">
    <property type="term" value="C:cytoplasm"/>
    <property type="evidence" value="ECO:0007669"/>
    <property type="project" value="TreeGrafter"/>
</dbReference>
<sequence length="1017" mass="109907">MLIGREHPLGVLRDAVTGVFAGHGGFVLVTGESGIGKTALVTEAAGQARARGATVVGGACCDADVVPAFWPWVQLVRALRDTDGFDLPTVLGERAGTAVDDTFRRHDAVVRLLTGAARGRPVMAVLDDLQLADVASVRLLDFVVRHTRLERVLVVGTYRDSEVQRRGHRLRAAMLPLVARATTVALTGLDVSGVARLAARTSGEDLDPGTAADLHRHTGGNPFFVEQIARLGHGAGVPAALPPELRESVRQRLAQLSEPARTLLGTAAVLGSRFAVPLLEAVTGLARPDVDELLAEAMLARLITRDGDTASFPHGLVHTTLYDSLDPAERRRRHAAVVRVAGADPDLAATVFATDLARHAWLAEDEVPARRAVDLLVDAARQASARMAGDEAVRLLHWAADRCEPGRRLQLIRLRLAEAQHACGEKSVAWRMFDGAVLAAEDERDPLLLARVALTVPHTDPERAGYVLDLLRRAHRELVGEPPPDAGLEELVREVTVRAVVLARDRRDDDTLGFTLQALHAVLWGPGTAARRQVLTEEMAAVARRTGDQDLDLFASALRWVALLEQGDPGYLAQLESFAAAAEASGLPRWVGAATVDRSTAALLRGRFAEAAELADRVPAEHLDEDPELARMFAWQRRWALLDLQGRLGEIVDERANVPGSWLLADVLVGIAALDRGDVETALRCHRDVLAAGAVPGEWRSLWLRFRAQIAVATQDADLRERTRALLTPHAGEWLVSLFGCDISGPVDHWLAVLDTAAGDTDSAIRRFHAAAASADSLRAHGWSVLARAGLVEVSAAGPDEAEAVARTADRLGMPHVAERMRLRCGQNGAGDHGADEAGTGREFRRRGDVWAVRFAGRQEHLADTKGLHDLRQLLANPGAAIPATWLVAGDARPAASSGGDRIIDATAKVRFKRHLDSLDRRIEDALAAGRDDTAARLDRERQDVVHHLRAATGLCGRDRRLGDTAERARKTVAARIRTALRKLDERHPPLAAHLRATVETGTTCRYEPADAEPWHV</sequence>
<name>A0A2T0M3W4_9PSEU</name>
<keyword evidence="1" id="KW-0547">Nucleotide-binding</keyword>
<proteinExistence type="predicted"/>
<evidence type="ECO:0000313" key="4">
    <source>
        <dbReference type="EMBL" id="PRX51445.1"/>
    </source>
</evidence>
<gene>
    <name evidence="4" type="ORF">B0I33_101599</name>
</gene>